<proteinExistence type="predicted"/>
<reference evidence="3" key="2">
    <citation type="journal article" date="2021" name="Front. Microbiol.">
        <title>Comprehensive Comparative Genomics and Phenotyping of Methylobacterium Species.</title>
        <authorList>
            <person name="Alessa O."/>
            <person name="Ogura Y."/>
            <person name="Fujitani Y."/>
            <person name="Takami H."/>
            <person name="Hayashi T."/>
            <person name="Sahin N."/>
            <person name="Tani A."/>
        </authorList>
    </citation>
    <scope>NUCLEOTIDE SEQUENCE</scope>
    <source>
        <strain evidence="3">DSM 22415</strain>
    </source>
</reference>
<evidence type="ECO:0000313" key="5">
    <source>
        <dbReference type="Proteomes" id="UP000401717"/>
    </source>
</evidence>
<keyword evidence="2" id="KW-0812">Transmembrane</keyword>
<evidence type="ECO:0000313" key="3">
    <source>
        <dbReference type="EMBL" id="GJD59536.1"/>
    </source>
</evidence>
<dbReference type="EMBL" id="BPQI01000221">
    <property type="protein sequence ID" value="GJD59536.1"/>
    <property type="molecule type" value="Genomic_DNA"/>
</dbReference>
<gene>
    <name evidence="3" type="ORF">IFDJLNFL_5465</name>
    <name evidence="4" type="ORF">MTDSW087_05659</name>
</gene>
<accession>A0A564G8P8</accession>
<dbReference type="Proteomes" id="UP000401717">
    <property type="component" value="Unassembled WGS sequence"/>
</dbReference>
<keyword evidence="2" id="KW-1133">Transmembrane helix</keyword>
<keyword evidence="2" id="KW-0472">Membrane</keyword>
<evidence type="ECO:0000256" key="2">
    <source>
        <dbReference type="SAM" id="Phobius"/>
    </source>
</evidence>
<evidence type="ECO:0000256" key="1">
    <source>
        <dbReference type="SAM" id="MobiDB-lite"/>
    </source>
</evidence>
<feature type="transmembrane region" description="Helical" evidence="2">
    <location>
        <begin position="45"/>
        <end position="67"/>
    </location>
</feature>
<evidence type="ECO:0000313" key="6">
    <source>
        <dbReference type="Proteomes" id="UP001055303"/>
    </source>
</evidence>
<organism evidence="4 5">
    <name type="scientific">Methylobacterium dankookense</name>
    <dbReference type="NCBI Taxonomy" id="560405"/>
    <lineage>
        <taxon>Bacteria</taxon>
        <taxon>Pseudomonadati</taxon>
        <taxon>Pseudomonadota</taxon>
        <taxon>Alphaproteobacteria</taxon>
        <taxon>Hyphomicrobiales</taxon>
        <taxon>Methylobacteriaceae</taxon>
        <taxon>Methylobacterium</taxon>
    </lineage>
</organism>
<feature type="region of interest" description="Disordered" evidence="1">
    <location>
        <begin position="1"/>
        <end position="22"/>
    </location>
</feature>
<reference evidence="4 5" key="1">
    <citation type="submission" date="2019-06" db="EMBL/GenBank/DDBJ databases">
        <authorList>
            <person name="Rodrigo-Torres L."/>
            <person name="Arahal R. D."/>
            <person name="Lucena T."/>
        </authorList>
    </citation>
    <scope>NUCLEOTIDE SEQUENCE [LARGE SCALE GENOMIC DNA]</scope>
    <source>
        <strain evidence="4 5">SW08-7</strain>
    </source>
</reference>
<protein>
    <submittedName>
        <fullName evidence="4">Uncharacterized protein</fullName>
    </submittedName>
</protein>
<sequence length="91" mass="9881">MDMRTTLDSQASGTAPTVSFDPFGEPLEIARAEPCRAEPPRERSVYRITAAAFWALALLLVGTRVYVSDVPVHQTFAAIAQTAQAGFSILR</sequence>
<dbReference type="AlphaFoldDB" id="A0A564G8P8"/>
<evidence type="ECO:0000313" key="4">
    <source>
        <dbReference type="EMBL" id="VUF15911.1"/>
    </source>
</evidence>
<feature type="compositionally biased region" description="Polar residues" evidence="1">
    <location>
        <begin position="1"/>
        <end position="17"/>
    </location>
</feature>
<name>A0A564G8P8_9HYPH</name>
<reference evidence="3" key="3">
    <citation type="submission" date="2021-08" db="EMBL/GenBank/DDBJ databases">
        <authorList>
            <person name="Tani A."/>
            <person name="Ola A."/>
            <person name="Ogura Y."/>
            <person name="Katsura K."/>
            <person name="Hayashi T."/>
        </authorList>
    </citation>
    <scope>NUCLEOTIDE SEQUENCE</scope>
    <source>
        <strain evidence="3">DSM 22415</strain>
    </source>
</reference>
<dbReference type="Proteomes" id="UP001055303">
    <property type="component" value="Unassembled WGS sequence"/>
</dbReference>
<keyword evidence="6" id="KW-1185">Reference proteome</keyword>
<dbReference type="EMBL" id="CABFVH010000077">
    <property type="protein sequence ID" value="VUF15911.1"/>
    <property type="molecule type" value="Genomic_DNA"/>
</dbReference>